<keyword evidence="2 7" id="KW-0812">Transmembrane</keyword>
<dbReference type="Pfam" id="PF05140">
    <property type="entry name" value="ResB"/>
    <property type="match status" value="1"/>
</dbReference>
<evidence type="ECO:0000259" key="8">
    <source>
        <dbReference type="Pfam" id="PF05140"/>
    </source>
</evidence>
<feature type="transmembrane region" description="Helical" evidence="7">
    <location>
        <begin position="196"/>
        <end position="215"/>
    </location>
</feature>
<organism evidence="9 10">
    <name type="scientific">Georgenia daeguensis</name>
    <dbReference type="NCBI Taxonomy" id="908355"/>
    <lineage>
        <taxon>Bacteria</taxon>
        <taxon>Bacillati</taxon>
        <taxon>Actinomycetota</taxon>
        <taxon>Actinomycetes</taxon>
        <taxon>Micrococcales</taxon>
        <taxon>Bogoriellaceae</taxon>
        <taxon>Georgenia</taxon>
    </lineage>
</organism>
<evidence type="ECO:0000313" key="10">
    <source>
        <dbReference type="Proteomes" id="UP001499841"/>
    </source>
</evidence>
<comment type="subcellular location">
    <subcellularLocation>
        <location evidence="1">Membrane</location>
        <topology evidence="1">Multi-pass membrane protein</topology>
    </subcellularLocation>
</comment>
<feature type="region of interest" description="Disordered" evidence="6">
    <location>
        <begin position="538"/>
        <end position="561"/>
    </location>
</feature>
<evidence type="ECO:0000313" key="9">
    <source>
        <dbReference type="EMBL" id="GAA4287186.1"/>
    </source>
</evidence>
<feature type="transmembrane region" description="Helical" evidence="7">
    <location>
        <begin position="105"/>
        <end position="128"/>
    </location>
</feature>
<feature type="region of interest" description="Disordered" evidence="6">
    <location>
        <begin position="1"/>
        <end position="28"/>
    </location>
</feature>
<dbReference type="PANTHER" id="PTHR31566">
    <property type="entry name" value="CYTOCHROME C BIOGENESIS PROTEIN CCS1, CHLOROPLASTIC"/>
    <property type="match status" value="1"/>
</dbReference>
<dbReference type="RefSeq" id="WP_345039528.1">
    <property type="nucleotide sequence ID" value="NZ_BAABBA010000006.1"/>
</dbReference>
<evidence type="ECO:0000256" key="4">
    <source>
        <dbReference type="ARBA" id="ARBA00022989"/>
    </source>
</evidence>
<evidence type="ECO:0000256" key="6">
    <source>
        <dbReference type="SAM" id="MobiDB-lite"/>
    </source>
</evidence>
<feature type="transmembrane region" description="Helical" evidence="7">
    <location>
        <begin position="51"/>
        <end position="69"/>
    </location>
</feature>
<keyword evidence="10" id="KW-1185">Reference proteome</keyword>
<protein>
    <submittedName>
        <fullName evidence="9">Cytochrome c biogenesis protein ResB</fullName>
    </submittedName>
</protein>
<dbReference type="PANTHER" id="PTHR31566:SF0">
    <property type="entry name" value="CYTOCHROME C BIOGENESIS PROTEIN CCS1, CHLOROPLASTIC"/>
    <property type="match status" value="1"/>
</dbReference>
<feature type="transmembrane region" description="Helical" evidence="7">
    <location>
        <begin position="475"/>
        <end position="495"/>
    </location>
</feature>
<keyword evidence="4 7" id="KW-1133">Transmembrane helix</keyword>
<dbReference type="Proteomes" id="UP001499841">
    <property type="component" value="Unassembled WGS sequence"/>
</dbReference>
<name>A0ABP8ETB8_9MICO</name>
<evidence type="ECO:0000256" key="1">
    <source>
        <dbReference type="ARBA" id="ARBA00004141"/>
    </source>
</evidence>
<accession>A0ABP8ETB8</accession>
<dbReference type="InterPro" id="IPR007816">
    <property type="entry name" value="ResB-like_domain"/>
</dbReference>
<feature type="domain" description="ResB-like" evidence="8">
    <location>
        <begin position="49"/>
        <end position="531"/>
    </location>
</feature>
<sequence length="561" mass="60151">MARKASAATADPTNLSSKAGLGQEDGAPVQPSLGLRGWLRWMWRQLTSMRVALMLLLLLAVAALPGSFFPQTPQDPAAVSDYHTDHPALAPWLERLGFFDVYSSAWFAAIYLLLFTSLIGCIVPRVAVHWRALRSQPPRVPRSFARFPVRDERVVAEEPEAVEAAVLRSLKGRYRTAVTPDGITAERGYLRETGNIVFHLSLVGVLLAMAAGQLFSYRGQALVVEGEAFANSVVDYDSFDPGTLFDPDELEPFTFTLEKFTSAFTLDAQARDFAAEVSVTEPDGSVREETIKVNHPMNAGGANVYLSGNGYAPRLTVRDGAGEVAFSGPVPFLPEDVVYTSRGVVKVPDVSPSQEQLGLTGAFLPTAVVEPDGSGAYSVHPQPTSPLLVLTLWAGDLGLDEGVPQNVYVLDSDDMRQVYEEAPDGSPGSAEGGQKPVTLFLEPGATVELPEGLGTVTFEDLPRFAALDLRYDPSLPYLLTFAVTAMLGLFGSLFVPRRRLWVRLAPAADGGTALSAAALARGDDPGLDRDLERVLEAAGTTVHNDPTPADAGAPAQEGTTR</sequence>
<evidence type="ECO:0000256" key="2">
    <source>
        <dbReference type="ARBA" id="ARBA00022692"/>
    </source>
</evidence>
<gene>
    <name evidence="9" type="ORF">GCM10022262_15450</name>
</gene>
<comment type="caution">
    <text evidence="9">The sequence shown here is derived from an EMBL/GenBank/DDBJ whole genome shotgun (WGS) entry which is preliminary data.</text>
</comment>
<evidence type="ECO:0000256" key="7">
    <source>
        <dbReference type="SAM" id="Phobius"/>
    </source>
</evidence>
<dbReference type="InterPro" id="IPR023494">
    <property type="entry name" value="Cyt_c_bgen_Ccs1/CcsB/ResB"/>
</dbReference>
<dbReference type="EMBL" id="BAABBA010000006">
    <property type="protein sequence ID" value="GAA4287186.1"/>
    <property type="molecule type" value="Genomic_DNA"/>
</dbReference>
<evidence type="ECO:0000256" key="3">
    <source>
        <dbReference type="ARBA" id="ARBA00022748"/>
    </source>
</evidence>
<evidence type="ECO:0000256" key="5">
    <source>
        <dbReference type="ARBA" id="ARBA00023136"/>
    </source>
</evidence>
<reference evidence="10" key="1">
    <citation type="journal article" date="2019" name="Int. J. Syst. Evol. Microbiol.">
        <title>The Global Catalogue of Microorganisms (GCM) 10K type strain sequencing project: providing services to taxonomists for standard genome sequencing and annotation.</title>
        <authorList>
            <consortium name="The Broad Institute Genomics Platform"/>
            <consortium name="The Broad Institute Genome Sequencing Center for Infectious Disease"/>
            <person name="Wu L."/>
            <person name="Ma J."/>
        </authorList>
    </citation>
    <scope>NUCLEOTIDE SEQUENCE [LARGE SCALE GENOMIC DNA]</scope>
    <source>
        <strain evidence="10">JCM 17459</strain>
    </source>
</reference>
<proteinExistence type="predicted"/>
<keyword evidence="3" id="KW-0201">Cytochrome c-type biogenesis</keyword>
<keyword evidence="5 7" id="KW-0472">Membrane</keyword>